<dbReference type="PANTHER" id="PTHR40277:SF1">
    <property type="entry name" value="BLL5419 PROTEIN"/>
    <property type="match status" value="1"/>
</dbReference>
<dbReference type="GO" id="GO:0005886">
    <property type="term" value="C:plasma membrane"/>
    <property type="evidence" value="ECO:0007669"/>
    <property type="project" value="UniProtKB-SubCell"/>
</dbReference>
<feature type="transmembrane region" description="Helical" evidence="7">
    <location>
        <begin position="82"/>
        <end position="105"/>
    </location>
</feature>
<keyword evidence="9" id="KW-1185">Reference proteome</keyword>
<dbReference type="Proteomes" id="UP000198693">
    <property type="component" value="Unassembled WGS sequence"/>
</dbReference>
<evidence type="ECO:0000313" key="8">
    <source>
        <dbReference type="EMBL" id="SFU41674.1"/>
    </source>
</evidence>
<sequence length="601" mass="63959">MSNGGSRWRRLRPVTGLLLLATLWWWLEPADILAEVQSLSTGWALLALALTLPPLLLSAWRWRLTARLLDLSLGWRRAVREYYLALFLNQLLPGGVAGDAARAWRHSKASGRQGSAWRAVIIERASGQLAMVLLTLLVVGLSPLWHGVLGEALSRLFSPSWFVGGIALALALGVVMRRLVRRPPAFLEGLGADLHRSLLASSVWPKHLLGSLLVVISYALVFVCAARAIGVPLPATTLLSLVPPVLLAMLIPVSVAGWGVREGAAAFFWGLAGLPPAQGVAVSMAYGLLVLIAALPGAMCLLQAKWSRPVGGESSGTAGTGEIQIEEGVVAATERARYGAQRLVERRDGCHDQAGASGADQQRRDQQVQAVEHAGLEKARHGDAAAFDQHPLEAALREGAEHGGGGKAALAHGQGLTADMPTDWPGGLDAFAMQMQGRRRSVLKQLEVARHPSARVEDDAHRLGAGHVAHGELRVVLAGGAGAHHDRLHQGAQPVKMDAAFQPIDVMRMAAFGSDAPVEALAELGHGHASRPVDQRGKAVEQLAGRFADARRTRIDSAGRRRCVSAVRRGLQQGLPRRVEGSGNIIGGHRGSGPGRRPHHA</sequence>
<dbReference type="EMBL" id="FPBP01000002">
    <property type="protein sequence ID" value="SFU41674.1"/>
    <property type="molecule type" value="Genomic_DNA"/>
</dbReference>
<dbReference type="AlphaFoldDB" id="A0A1I7FZQ2"/>
<reference evidence="9" key="1">
    <citation type="submission" date="2016-10" db="EMBL/GenBank/DDBJ databases">
        <authorList>
            <person name="Varghese N."/>
            <person name="Submissions S."/>
        </authorList>
    </citation>
    <scope>NUCLEOTIDE SEQUENCE [LARGE SCALE GENOMIC DNA]</scope>
    <source>
        <strain evidence="9">CGMCC 1.6981</strain>
    </source>
</reference>
<feature type="region of interest" description="Disordered" evidence="6">
    <location>
        <begin position="577"/>
        <end position="601"/>
    </location>
</feature>
<feature type="region of interest" description="Disordered" evidence="6">
    <location>
        <begin position="349"/>
        <end position="369"/>
    </location>
</feature>
<protein>
    <recommendedName>
        <fullName evidence="10">Lysylphosphatidylglycerol synthase TM region</fullName>
    </recommendedName>
</protein>
<dbReference type="InterPro" id="IPR022791">
    <property type="entry name" value="L-PG_synthase/AglD"/>
</dbReference>
<organism evidence="8 9">
    <name type="scientific">Halomonas korlensis</name>
    <dbReference type="NCBI Taxonomy" id="463301"/>
    <lineage>
        <taxon>Bacteria</taxon>
        <taxon>Pseudomonadati</taxon>
        <taxon>Pseudomonadota</taxon>
        <taxon>Gammaproteobacteria</taxon>
        <taxon>Oceanospirillales</taxon>
        <taxon>Halomonadaceae</taxon>
        <taxon>Halomonas</taxon>
    </lineage>
</organism>
<evidence type="ECO:0008006" key="10">
    <source>
        <dbReference type="Google" id="ProtNLM"/>
    </source>
</evidence>
<feature type="transmembrane region" description="Helical" evidence="7">
    <location>
        <begin position="208"/>
        <end position="226"/>
    </location>
</feature>
<keyword evidence="4 7" id="KW-1133">Transmembrane helix</keyword>
<accession>A0A1I7FZQ2</accession>
<name>A0A1I7FZQ2_9GAMM</name>
<proteinExistence type="predicted"/>
<evidence type="ECO:0000256" key="1">
    <source>
        <dbReference type="ARBA" id="ARBA00004651"/>
    </source>
</evidence>
<evidence type="ECO:0000256" key="7">
    <source>
        <dbReference type="SAM" id="Phobius"/>
    </source>
</evidence>
<feature type="transmembrane region" description="Helical" evidence="7">
    <location>
        <begin position="44"/>
        <end position="62"/>
    </location>
</feature>
<feature type="transmembrane region" description="Helical" evidence="7">
    <location>
        <begin position="280"/>
        <end position="302"/>
    </location>
</feature>
<evidence type="ECO:0000313" key="9">
    <source>
        <dbReference type="Proteomes" id="UP000198693"/>
    </source>
</evidence>
<evidence type="ECO:0000256" key="3">
    <source>
        <dbReference type="ARBA" id="ARBA00022692"/>
    </source>
</evidence>
<comment type="subcellular location">
    <subcellularLocation>
        <location evidence="1">Cell membrane</location>
        <topology evidence="1">Multi-pass membrane protein</topology>
    </subcellularLocation>
</comment>
<gene>
    <name evidence="8" type="ORF">SAMN04487955_102132</name>
</gene>
<keyword evidence="2" id="KW-1003">Cell membrane</keyword>
<evidence type="ECO:0000256" key="2">
    <source>
        <dbReference type="ARBA" id="ARBA00022475"/>
    </source>
</evidence>
<feature type="transmembrane region" description="Helical" evidence="7">
    <location>
        <begin position="238"/>
        <end position="260"/>
    </location>
</feature>
<feature type="compositionally biased region" description="Gly residues" evidence="6">
    <location>
        <begin position="584"/>
        <end position="594"/>
    </location>
</feature>
<feature type="transmembrane region" description="Helical" evidence="7">
    <location>
        <begin position="125"/>
        <end position="149"/>
    </location>
</feature>
<evidence type="ECO:0000256" key="4">
    <source>
        <dbReference type="ARBA" id="ARBA00022989"/>
    </source>
</evidence>
<evidence type="ECO:0000256" key="5">
    <source>
        <dbReference type="ARBA" id="ARBA00023136"/>
    </source>
</evidence>
<feature type="transmembrane region" description="Helical" evidence="7">
    <location>
        <begin position="161"/>
        <end position="180"/>
    </location>
</feature>
<dbReference type="Pfam" id="PF03706">
    <property type="entry name" value="LPG_synthase_TM"/>
    <property type="match status" value="1"/>
</dbReference>
<dbReference type="STRING" id="463301.SAMN04487955_102132"/>
<evidence type="ECO:0000256" key="6">
    <source>
        <dbReference type="SAM" id="MobiDB-lite"/>
    </source>
</evidence>
<keyword evidence="5 7" id="KW-0472">Membrane</keyword>
<dbReference type="PANTHER" id="PTHR40277">
    <property type="entry name" value="BLL5419 PROTEIN"/>
    <property type="match status" value="1"/>
</dbReference>
<keyword evidence="3 7" id="KW-0812">Transmembrane</keyword>